<dbReference type="RefSeq" id="WP_137449203.1">
    <property type="nucleotide sequence ID" value="NZ_SZZH01000001.1"/>
</dbReference>
<keyword evidence="3" id="KW-1185">Reference proteome</keyword>
<accession>A0A4U6QNW9</accession>
<keyword evidence="1" id="KW-0472">Membrane</keyword>
<name>A0A4U6QNW9_9ACTN</name>
<dbReference type="Proteomes" id="UP000306985">
    <property type="component" value="Unassembled WGS sequence"/>
</dbReference>
<reference evidence="2 3" key="1">
    <citation type="submission" date="2019-05" db="EMBL/GenBank/DDBJ databases">
        <title>Nakamurella sp. N5BH11, whole genome shotgun sequence.</title>
        <authorList>
            <person name="Tuo L."/>
        </authorList>
    </citation>
    <scope>NUCLEOTIDE SEQUENCE [LARGE SCALE GENOMIC DNA]</scope>
    <source>
        <strain evidence="2 3">N5BH11</strain>
    </source>
</reference>
<keyword evidence="1" id="KW-1133">Transmembrane helix</keyword>
<protein>
    <recommendedName>
        <fullName evidence="4">DUF4307 domain-containing protein</fullName>
    </recommendedName>
</protein>
<evidence type="ECO:0008006" key="4">
    <source>
        <dbReference type="Google" id="ProtNLM"/>
    </source>
</evidence>
<evidence type="ECO:0000313" key="3">
    <source>
        <dbReference type="Proteomes" id="UP000306985"/>
    </source>
</evidence>
<keyword evidence="1" id="KW-0812">Transmembrane</keyword>
<sequence>MADDDVELTKSEQRARKRRERAEADAALSAPARALKWLIMGVVAAAVLVFAIYLGSNHRKVGFHVESSTPYPQLGITSYQVSVESWKSDDAEDIVQAVYERAGSRPVGVDIYCRDTAGKVGVRLASGTQTSGTNQELVNVRDDDAC</sequence>
<evidence type="ECO:0000313" key="2">
    <source>
        <dbReference type="EMBL" id="TKV61898.1"/>
    </source>
</evidence>
<comment type="caution">
    <text evidence="2">The sequence shown here is derived from an EMBL/GenBank/DDBJ whole genome shotgun (WGS) entry which is preliminary data.</text>
</comment>
<proteinExistence type="predicted"/>
<feature type="transmembrane region" description="Helical" evidence="1">
    <location>
        <begin position="34"/>
        <end position="54"/>
    </location>
</feature>
<evidence type="ECO:0000256" key="1">
    <source>
        <dbReference type="SAM" id="Phobius"/>
    </source>
</evidence>
<gene>
    <name evidence="2" type="ORF">FDO65_10260</name>
</gene>
<dbReference type="EMBL" id="SZZH01000001">
    <property type="protein sequence ID" value="TKV61898.1"/>
    <property type="molecule type" value="Genomic_DNA"/>
</dbReference>
<organism evidence="2 3">
    <name type="scientific">Nakamurella flava</name>
    <dbReference type="NCBI Taxonomy" id="2576308"/>
    <lineage>
        <taxon>Bacteria</taxon>
        <taxon>Bacillati</taxon>
        <taxon>Actinomycetota</taxon>
        <taxon>Actinomycetes</taxon>
        <taxon>Nakamurellales</taxon>
        <taxon>Nakamurellaceae</taxon>
        <taxon>Nakamurella</taxon>
    </lineage>
</organism>
<dbReference type="AlphaFoldDB" id="A0A4U6QNW9"/>